<evidence type="ECO:0000313" key="2">
    <source>
        <dbReference type="EMBL" id="ATC65760.1"/>
    </source>
</evidence>
<feature type="compositionally biased region" description="Pro residues" evidence="1">
    <location>
        <begin position="29"/>
        <end position="41"/>
    </location>
</feature>
<reference evidence="2 3" key="1">
    <citation type="submission" date="2017-09" db="EMBL/GenBank/DDBJ databases">
        <title>Complete genome sequence of Verrucomicrobial strain HZ-65, isolated from freshwater.</title>
        <authorList>
            <person name="Choi A."/>
        </authorList>
    </citation>
    <scope>NUCLEOTIDE SEQUENCE [LARGE SCALE GENOMIC DNA]</scope>
    <source>
        <strain evidence="2 3">HZ-65</strain>
    </source>
</reference>
<gene>
    <name evidence="2" type="ORF">CMV30_18395</name>
</gene>
<dbReference type="EMBL" id="CP023344">
    <property type="protein sequence ID" value="ATC65760.1"/>
    <property type="molecule type" value="Genomic_DNA"/>
</dbReference>
<name>A0A290QEU7_9BACT</name>
<dbReference type="KEGG" id="vbh:CMV30_18395"/>
<feature type="region of interest" description="Disordered" evidence="1">
    <location>
        <begin position="23"/>
        <end position="51"/>
    </location>
</feature>
<dbReference type="RefSeq" id="WP_096057389.1">
    <property type="nucleotide sequence ID" value="NZ_CP023344.1"/>
</dbReference>
<proteinExistence type="predicted"/>
<organism evidence="2 3">
    <name type="scientific">Nibricoccus aquaticus</name>
    <dbReference type="NCBI Taxonomy" id="2576891"/>
    <lineage>
        <taxon>Bacteria</taxon>
        <taxon>Pseudomonadati</taxon>
        <taxon>Verrucomicrobiota</taxon>
        <taxon>Opitutia</taxon>
        <taxon>Opitutales</taxon>
        <taxon>Opitutaceae</taxon>
        <taxon>Nibricoccus</taxon>
    </lineage>
</organism>
<dbReference type="AlphaFoldDB" id="A0A290QEU7"/>
<protein>
    <submittedName>
        <fullName evidence="2">Uncharacterized protein</fullName>
    </submittedName>
</protein>
<dbReference type="SUPFAM" id="SSF101447">
    <property type="entry name" value="Formin homology 2 domain (FH2 domain)"/>
    <property type="match status" value="1"/>
</dbReference>
<dbReference type="Proteomes" id="UP000217265">
    <property type="component" value="Chromosome"/>
</dbReference>
<evidence type="ECO:0000256" key="1">
    <source>
        <dbReference type="SAM" id="MobiDB-lite"/>
    </source>
</evidence>
<accession>A0A290QEU7</accession>
<keyword evidence="3" id="KW-1185">Reference proteome</keyword>
<sequence length="145" mass="15073">MPEETEYPPQFASSDLSALLGQINDFAGVPPPPPPPPPPPGGMELKSAKAASKSAAPAAAASDLGRQIASGEFVLPVSIVGSQSQRGPYLPGLRDQLIGVAILRLAEQIVDTNQKSSAKKVAQELIATGTKSLADHIAKERKKTK</sequence>
<evidence type="ECO:0000313" key="3">
    <source>
        <dbReference type="Proteomes" id="UP000217265"/>
    </source>
</evidence>